<evidence type="ECO:0000256" key="2">
    <source>
        <dbReference type="ARBA" id="ARBA00009696"/>
    </source>
</evidence>
<evidence type="ECO:0000256" key="7">
    <source>
        <dbReference type="ARBA" id="ARBA00022927"/>
    </source>
</evidence>
<dbReference type="InterPro" id="IPR029046">
    <property type="entry name" value="LolA/LolB/LppX"/>
</dbReference>
<dbReference type="Pfam" id="PF03550">
    <property type="entry name" value="LolB"/>
    <property type="match status" value="1"/>
</dbReference>
<sequence>MKRALLAAAALALAGCTTVPHNAGGWVAGKLSVEVRPADAPLRRLASGFELQGDGERGELRLTSPLGSIVATARWAPGEAVLTAAEGSTRYAGLDELSREALGEALPLAALPDWLAGRPWPGAASQPTARGFDQLGWTIDLARRDDGWVEASRAAPPPVLVRVRLEQAPE</sequence>
<organism evidence="14 15">
    <name type="scientific">Rubrivivax benzoatilyticus</name>
    <dbReference type="NCBI Taxonomy" id="316997"/>
    <lineage>
        <taxon>Bacteria</taxon>
        <taxon>Pseudomonadati</taxon>
        <taxon>Pseudomonadota</taxon>
        <taxon>Betaproteobacteria</taxon>
        <taxon>Burkholderiales</taxon>
        <taxon>Sphaerotilaceae</taxon>
        <taxon>Rubrivivax</taxon>
    </lineage>
</organism>
<evidence type="ECO:0000313" key="14">
    <source>
        <dbReference type="EMBL" id="NHK97072.1"/>
    </source>
</evidence>
<evidence type="ECO:0000256" key="5">
    <source>
        <dbReference type="ARBA" id="ARBA00022448"/>
    </source>
</evidence>
<keyword evidence="11" id="KW-0998">Cell outer membrane</keyword>
<keyword evidence="8" id="KW-0472">Membrane</keyword>
<protein>
    <recommendedName>
        <fullName evidence="4">Outer-membrane lipoprotein LolB</fullName>
    </recommendedName>
</protein>
<keyword evidence="9" id="KW-0564">Palmitate</keyword>
<keyword evidence="6 13" id="KW-0732">Signal</keyword>
<gene>
    <name evidence="14" type="ORF">G7087_01650</name>
</gene>
<dbReference type="SUPFAM" id="SSF89392">
    <property type="entry name" value="Prokaryotic lipoproteins and lipoprotein localization factors"/>
    <property type="match status" value="1"/>
</dbReference>
<comment type="similarity">
    <text evidence="2">Belongs to the LolB family.</text>
</comment>
<reference evidence="14 15" key="1">
    <citation type="submission" date="2020-03" db="EMBL/GenBank/DDBJ databases">
        <title>Rubrivivax benzoatilyticus JA2 (sequenced after 10 years sub-culturing).</title>
        <authorList>
            <person name="Gupta D."/>
            <person name="Chintalapati S."/>
            <person name="Chintalapati V.R."/>
        </authorList>
    </citation>
    <scope>NUCLEOTIDE SEQUENCE [LARGE SCALE GENOMIC DNA]</scope>
    <source>
        <strain evidence="14 15">JA2-Mal</strain>
    </source>
</reference>
<evidence type="ECO:0000256" key="4">
    <source>
        <dbReference type="ARBA" id="ARBA00016202"/>
    </source>
</evidence>
<evidence type="ECO:0000256" key="11">
    <source>
        <dbReference type="ARBA" id="ARBA00023237"/>
    </source>
</evidence>
<evidence type="ECO:0000256" key="1">
    <source>
        <dbReference type="ARBA" id="ARBA00004459"/>
    </source>
</evidence>
<dbReference type="Gene3D" id="2.50.20.10">
    <property type="entry name" value="Lipoprotein localisation LolA/LolB/LppX"/>
    <property type="match status" value="1"/>
</dbReference>
<evidence type="ECO:0000313" key="15">
    <source>
        <dbReference type="Proteomes" id="UP000802098"/>
    </source>
</evidence>
<comment type="subcellular location">
    <subcellularLocation>
        <location evidence="1">Cell outer membrane</location>
        <topology evidence="1">Lipid-anchor</topology>
    </subcellularLocation>
</comment>
<feature type="chain" id="PRO_5047307761" description="Outer-membrane lipoprotein LolB" evidence="13">
    <location>
        <begin position="24"/>
        <end position="170"/>
    </location>
</feature>
<dbReference type="EMBL" id="JAAOCD010000001">
    <property type="protein sequence ID" value="NHK97072.1"/>
    <property type="molecule type" value="Genomic_DNA"/>
</dbReference>
<feature type="signal peptide" evidence="13">
    <location>
        <begin position="1"/>
        <end position="23"/>
    </location>
</feature>
<keyword evidence="10" id="KW-0143">Chaperone</keyword>
<evidence type="ECO:0000256" key="13">
    <source>
        <dbReference type="SAM" id="SignalP"/>
    </source>
</evidence>
<dbReference type="Proteomes" id="UP000802098">
    <property type="component" value="Unassembled WGS sequence"/>
</dbReference>
<keyword evidence="5" id="KW-0813">Transport</keyword>
<keyword evidence="7" id="KW-0653">Protein transport</keyword>
<evidence type="ECO:0000256" key="3">
    <source>
        <dbReference type="ARBA" id="ARBA00011245"/>
    </source>
</evidence>
<evidence type="ECO:0000256" key="12">
    <source>
        <dbReference type="ARBA" id="ARBA00023288"/>
    </source>
</evidence>
<dbReference type="PROSITE" id="PS51257">
    <property type="entry name" value="PROKAR_LIPOPROTEIN"/>
    <property type="match status" value="1"/>
</dbReference>
<comment type="caution">
    <text evidence="14">The sequence shown here is derived from an EMBL/GenBank/DDBJ whole genome shotgun (WGS) entry which is preliminary data.</text>
</comment>
<dbReference type="RefSeq" id="WP_009858314.1">
    <property type="nucleotide sequence ID" value="NZ_JAAOCD010000001.1"/>
</dbReference>
<evidence type="ECO:0000256" key="6">
    <source>
        <dbReference type="ARBA" id="ARBA00022729"/>
    </source>
</evidence>
<evidence type="ECO:0000256" key="9">
    <source>
        <dbReference type="ARBA" id="ARBA00023139"/>
    </source>
</evidence>
<evidence type="ECO:0000256" key="10">
    <source>
        <dbReference type="ARBA" id="ARBA00023186"/>
    </source>
</evidence>
<keyword evidence="12 14" id="KW-0449">Lipoprotein</keyword>
<proteinExistence type="inferred from homology"/>
<comment type="subunit">
    <text evidence="3">Monomer.</text>
</comment>
<dbReference type="InterPro" id="IPR004565">
    <property type="entry name" value="OM_lipoprot_LolB"/>
</dbReference>
<name>A0ABX0HPS5_9BURK</name>
<keyword evidence="15" id="KW-1185">Reference proteome</keyword>
<accession>A0ABX0HPS5</accession>
<evidence type="ECO:0000256" key="8">
    <source>
        <dbReference type="ARBA" id="ARBA00023136"/>
    </source>
</evidence>